<dbReference type="AlphaFoldDB" id="A0AAN9P3H6"/>
<organism evidence="1 2">
    <name type="scientific">Psophocarpus tetragonolobus</name>
    <name type="common">Winged bean</name>
    <name type="synonym">Dolichos tetragonolobus</name>
    <dbReference type="NCBI Taxonomy" id="3891"/>
    <lineage>
        <taxon>Eukaryota</taxon>
        <taxon>Viridiplantae</taxon>
        <taxon>Streptophyta</taxon>
        <taxon>Embryophyta</taxon>
        <taxon>Tracheophyta</taxon>
        <taxon>Spermatophyta</taxon>
        <taxon>Magnoliopsida</taxon>
        <taxon>eudicotyledons</taxon>
        <taxon>Gunneridae</taxon>
        <taxon>Pentapetalae</taxon>
        <taxon>rosids</taxon>
        <taxon>fabids</taxon>
        <taxon>Fabales</taxon>
        <taxon>Fabaceae</taxon>
        <taxon>Papilionoideae</taxon>
        <taxon>50 kb inversion clade</taxon>
        <taxon>NPAAA clade</taxon>
        <taxon>indigoferoid/millettioid clade</taxon>
        <taxon>Phaseoleae</taxon>
        <taxon>Psophocarpus</taxon>
    </lineage>
</organism>
<protein>
    <submittedName>
        <fullName evidence="1">Uncharacterized protein</fullName>
    </submittedName>
</protein>
<evidence type="ECO:0000313" key="1">
    <source>
        <dbReference type="EMBL" id="KAK7380558.1"/>
    </source>
</evidence>
<dbReference type="EMBL" id="JAYMYS010000009">
    <property type="protein sequence ID" value="KAK7380558.1"/>
    <property type="molecule type" value="Genomic_DNA"/>
</dbReference>
<gene>
    <name evidence="1" type="ORF">VNO78_33071</name>
</gene>
<comment type="caution">
    <text evidence="1">The sequence shown here is derived from an EMBL/GenBank/DDBJ whole genome shotgun (WGS) entry which is preliminary data.</text>
</comment>
<keyword evidence="2" id="KW-1185">Reference proteome</keyword>
<evidence type="ECO:0000313" key="2">
    <source>
        <dbReference type="Proteomes" id="UP001386955"/>
    </source>
</evidence>
<sequence length="117" mass="13326">MRSCQKFVLHKRHQEFWPGLMDAEINMHVELLSRGYQEIGFCHNDLKYGVVLSIKVTGLVIRANGNNTKSIGFWVTLAKLLWYLINAMEPHFLASCTILSPSVGLDLVNCMVFLPFV</sequence>
<reference evidence="1 2" key="1">
    <citation type="submission" date="2024-01" db="EMBL/GenBank/DDBJ databases">
        <title>The genomes of 5 underutilized Papilionoideae crops provide insights into root nodulation and disease resistanc.</title>
        <authorList>
            <person name="Jiang F."/>
        </authorList>
    </citation>
    <scope>NUCLEOTIDE SEQUENCE [LARGE SCALE GENOMIC DNA]</scope>
    <source>
        <strain evidence="1">DUOXIRENSHENG_FW03</strain>
        <tissue evidence="1">Leaves</tissue>
    </source>
</reference>
<accession>A0AAN9P3H6</accession>
<proteinExistence type="predicted"/>
<dbReference type="Proteomes" id="UP001386955">
    <property type="component" value="Unassembled WGS sequence"/>
</dbReference>
<name>A0AAN9P3H6_PSOTE</name>